<feature type="non-terminal residue" evidence="2">
    <location>
        <position position="1"/>
    </location>
</feature>
<feature type="region of interest" description="Disordered" evidence="1">
    <location>
        <begin position="1"/>
        <end position="25"/>
    </location>
</feature>
<protein>
    <submittedName>
        <fullName evidence="2">Uncharacterized protein</fullName>
    </submittedName>
</protein>
<name>A0A922SKA3_SPOEX</name>
<organism evidence="2 3">
    <name type="scientific">Spodoptera exigua</name>
    <name type="common">Beet armyworm</name>
    <name type="synonym">Noctua fulgens</name>
    <dbReference type="NCBI Taxonomy" id="7107"/>
    <lineage>
        <taxon>Eukaryota</taxon>
        <taxon>Metazoa</taxon>
        <taxon>Ecdysozoa</taxon>
        <taxon>Arthropoda</taxon>
        <taxon>Hexapoda</taxon>
        <taxon>Insecta</taxon>
        <taxon>Pterygota</taxon>
        <taxon>Neoptera</taxon>
        <taxon>Endopterygota</taxon>
        <taxon>Lepidoptera</taxon>
        <taxon>Glossata</taxon>
        <taxon>Ditrysia</taxon>
        <taxon>Noctuoidea</taxon>
        <taxon>Noctuidae</taxon>
        <taxon>Amphipyrinae</taxon>
        <taxon>Spodoptera</taxon>
    </lineage>
</organism>
<sequence length="209" mass="23183">EESDGSFFDTDASENTNTSTLKRKRVSVRKICKQCNKKKRKHRKVDGPVPSNECQCIFDDEMAVPTQSLGNNFTPPAPLHSSTPLLNESNVSQRVQPPPTEQPSAPVARPRPSKGYNRSEHETLTRDYNTPFAPSKSILVNSDNNVQSNDSLANLSIKDLLITLITSLSHNNLLSPSNVAILKNDVMMNPNNVNYGKEVSSNPMELQEH</sequence>
<dbReference type="AlphaFoldDB" id="A0A922SKA3"/>
<proteinExistence type="predicted"/>
<accession>A0A922SKA3</accession>
<feature type="compositionally biased region" description="Polar residues" evidence="1">
    <location>
        <begin position="67"/>
        <end position="95"/>
    </location>
</feature>
<evidence type="ECO:0000256" key="1">
    <source>
        <dbReference type="SAM" id="MobiDB-lite"/>
    </source>
</evidence>
<evidence type="ECO:0000313" key="2">
    <source>
        <dbReference type="EMBL" id="KAH9641417.1"/>
    </source>
</evidence>
<dbReference type="Proteomes" id="UP000814243">
    <property type="component" value="Unassembled WGS sequence"/>
</dbReference>
<gene>
    <name evidence="2" type="ORF">HF086_011446</name>
</gene>
<reference evidence="2" key="1">
    <citation type="journal article" date="2021" name="G3 (Bethesda)">
        <title>Genome and transcriptome analysis of the beet armyworm Spodoptera exigua reveals targets for pest control. .</title>
        <authorList>
            <person name="Simon S."/>
            <person name="Breeschoten T."/>
            <person name="Jansen H.J."/>
            <person name="Dirks R.P."/>
            <person name="Schranz M.E."/>
            <person name="Ros V.I.D."/>
        </authorList>
    </citation>
    <scope>NUCLEOTIDE SEQUENCE</scope>
    <source>
        <strain evidence="2">TB_SE_WUR_2020</strain>
    </source>
</reference>
<feature type="region of interest" description="Disordered" evidence="1">
    <location>
        <begin position="67"/>
        <end position="129"/>
    </location>
</feature>
<comment type="caution">
    <text evidence="2">The sequence shown here is derived from an EMBL/GenBank/DDBJ whole genome shotgun (WGS) entry which is preliminary data.</text>
</comment>
<dbReference type="EMBL" id="JACEFF010000235">
    <property type="protein sequence ID" value="KAH9641417.1"/>
    <property type="molecule type" value="Genomic_DNA"/>
</dbReference>
<evidence type="ECO:0000313" key="3">
    <source>
        <dbReference type="Proteomes" id="UP000814243"/>
    </source>
</evidence>